<comment type="caution">
    <text evidence="2">The sequence shown here is derived from an EMBL/GenBank/DDBJ whole genome shotgun (WGS) entry which is preliminary data.</text>
</comment>
<sequence>MESTLPESPGPVETAVALKNTTISNLHKYHQYQSVAASRGLPGVTTDCPDTSALTWLTRWFTRQRRTDTPVDDEIKNADDEELLAQLHKIQASLEVCFEQLETLLKQMETSLLATRAKIWLGAIVCAVFIIALGTLINT</sequence>
<protein>
    <submittedName>
        <fullName evidence="2">Uncharacterized protein</fullName>
    </submittedName>
</protein>
<dbReference type="Proteomes" id="UP000015100">
    <property type="component" value="Unassembled WGS sequence"/>
</dbReference>
<evidence type="ECO:0000256" key="1">
    <source>
        <dbReference type="SAM" id="Phobius"/>
    </source>
</evidence>
<gene>
    <name evidence="2" type="ORF">H072_7400</name>
</gene>
<reference evidence="2 3" key="1">
    <citation type="journal article" date="2013" name="PLoS Genet.">
        <title>Genomic mechanisms accounting for the adaptation to parasitism in nematode-trapping fungi.</title>
        <authorList>
            <person name="Meerupati T."/>
            <person name="Andersson K.M."/>
            <person name="Friman E."/>
            <person name="Kumar D."/>
            <person name="Tunlid A."/>
            <person name="Ahren D."/>
        </authorList>
    </citation>
    <scope>NUCLEOTIDE SEQUENCE [LARGE SCALE GENOMIC DNA]</scope>
    <source>
        <strain evidence="2 3">CBS 200.50</strain>
    </source>
</reference>
<dbReference type="HOGENOM" id="CLU_1845013_0_0_1"/>
<organism evidence="2 3">
    <name type="scientific">Dactylellina haptotyla (strain CBS 200.50)</name>
    <name type="common">Nematode-trapping fungus</name>
    <name type="synonym">Monacrosporium haptotylum</name>
    <dbReference type="NCBI Taxonomy" id="1284197"/>
    <lineage>
        <taxon>Eukaryota</taxon>
        <taxon>Fungi</taxon>
        <taxon>Dikarya</taxon>
        <taxon>Ascomycota</taxon>
        <taxon>Pezizomycotina</taxon>
        <taxon>Orbiliomycetes</taxon>
        <taxon>Orbiliales</taxon>
        <taxon>Orbiliaceae</taxon>
        <taxon>Dactylellina</taxon>
    </lineage>
</organism>
<accession>S8BU85</accession>
<dbReference type="EMBL" id="AQGS01000526">
    <property type="protein sequence ID" value="EPS38842.1"/>
    <property type="molecule type" value="Genomic_DNA"/>
</dbReference>
<keyword evidence="3" id="KW-1185">Reference proteome</keyword>
<keyword evidence="1" id="KW-1133">Transmembrane helix</keyword>
<name>S8BU85_DACHA</name>
<proteinExistence type="predicted"/>
<evidence type="ECO:0000313" key="3">
    <source>
        <dbReference type="Proteomes" id="UP000015100"/>
    </source>
</evidence>
<keyword evidence="1" id="KW-0472">Membrane</keyword>
<dbReference type="AlphaFoldDB" id="S8BU85"/>
<reference evidence="3" key="2">
    <citation type="submission" date="2013-04" db="EMBL/GenBank/DDBJ databases">
        <title>Genomic mechanisms accounting for the adaptation to parasitism in nematode-trapping fungi.</title>
        <authorList>
            <person name="Ahren D.G."/>
        </authorList>
    </citation>
    <scope>NUCLEOTIDE SEQUENCE [LARGE SCALE GENOMIC DNA]</scope>
    <source>
        <strain evidence="3">CBS 200.50</strain>
    </source>
</reference>
<keyword evidence="1" id="KW-0812">Transmembrane</keyword>
<dbReference type="OrthoDB" id="5365071at2759"/>
<evidence type="ECO:0000313" key="2">
    <source>
        <dbReference type="EMBL" id="EPS38842.1"/>
    </source>
</evidence>
<feature type="transmembrane region" description="Helical" evidence="1">
    <location>
        <begin position="119"/>
        <end position="137"/>
    </location>
</feature>